<evidence type="ECO:0000256" key="3">
    <source>
        <dbReference type="SAM" id="Phobius"/>
    </source>
</evidence>
<dbReference type="EC" id="3.4.23.-" evidence="1"/>
<comment type="function">
    <text evidence="1">Probable aspartic protease that is responsible for the proteolytic cleavage of the RNA polymerase sigma E factor (SigE/spoIIGB) to yield the active peptide in the mother cell during sporulation. Responds to a signal from the forespore that is triggered by the extracellular signal protein SpoIIR.</text>
</comment>
<evidence type="ECO:0000313" key="4">
    <source>
        <dbReference type="EMBL" id="HIR48281.1"/>
    </source>
</evidence>
<reference evidence="4" key="1">
    <citation type="submission" date="2020-10" db="EMBL/GenBank/DDBJ databases">
        <authorList>
            <person name="Gilroy R."/>
        </authorList>
    </citation>
    <scope>NUCLEOTIDE SEQUENCE</scope>
    <source>
        <strain evidence="4">ChiSxjej1B13-7958</strain>
    </source>
</reference>
<accession>A0A9D1APJ5</accession>
<proteinExistence type="inferred from homology"/>
<keyword evidence="1" id="KW-0064">Aspartyl protease</keyword>
<evidence type="ECO:0000256" key="2">
    <source>
        <dbReference type="PIRSR" id="PIRSR018571-1"/>
    </source>
</evidence>
<feature type="transmembrane region" description="Helical" evidence="3">
    <location>
        <begin position="59"/>
        <end position="79"/>
    </location>
</feature>
<dbReference type="EMBL" id="DVGZ01000125">
    <property type="protein sequence ID" value="HIR48281.1"/>
    <property type="molecule type" value="Genomic_DNA"/>
</dbReference>
<keyword evidence="1" id="KW-0749">Sporulation</keyword>
<keyword evidence="1" id="KW-1003">Cell membrane</keyword>
<evidence type="ECO:0000313" key="5">
    <source>
        <dbReference type="Proteomes" id="UP000824242"/>
    </source>
</evidence>
<feature type="active site" evidence="2">
    <location>
        <position position="177"/>
    </location>
</feature>
<feature type="transmembrane region" description="Helical" evidence="3">
    <location>
        <begin position="91"/>
        <end position="109"/>
    </location>
</feature>
<keyword evidence="3" id="KW-0812">Transmembrane</keyword>
<keyword evidence="1" id="KW-0378">Hydrolase</keyword>
<sequence>MQVVYVDVLLGLNLFINYFLLLAVGRFLHLTVRRLRLVGGAAIGALYSLTILAPPLPSILSLLCRLAVSAIIMLAAYPLRSPKLLLRGVTAFYLVNFAFAGFLLAFWYLTSAQGILIRNSVVYFNLSPVVFLAATVLAYGAVRLIQRLTGREEPKALLCRVSATSAGASVSFSARVDTGNSLTEPFSGAPVIVADAEAVAALIPPQEEGCRLVPYHTVSGSGLLHAFRPESLMIECAGKVTKPPQVYIAVSEQPVSQDGFRALLNPSLLE</sequence>
<evidence type="ECO:0000256" key="1">
    <source>
        <dbReference type="PIRNR" id="PIRNR018571"/>
    </source>
</evidence>
<feature type="transmembrane region" description="Helical" evidence="3">
    <location>
        <begin position="121"/>
        <end position="142"/>
    </location>
</feature>
<feature type="transmembrane region" description="Helical" evidence="3">
    <location>
        <begin position="35"/>
        <end position="53"/>
    </location>
</feature>
<protein>
    <recommendedName>
        <fullName evidence="1">Sporulation sigma-E factor-processing peptidase</fullName>
        <ecNumber evidence="1">3.4.23.-</ecNumber>
    </recommendedName>
    <alternativeName>
        <fullName evidence="1">Membrane-associated aspartic protease</fullName>
    </alternativeName>
    <alternativeName>
        <fullName evidence="1">Stage II sporulation protein GA</fullName>
    </alternativeName>
</protein>
<organism evidence="4 5">
    <name type="scientific">Candidatus Caccousia avicola</name>
    <dbReference type="NCBI Taxonomy" id="2840721"/>
    <lineage>
        <taxon>Bacteria</taxon>
        <taxon>Bacillati</taxon>
        <taxon>Bacillota</taxon>
        <taxon>Clostridia</taxon>
        <taxon>Eubacteriales</taxon>
        <taxon>Oscillospiraceae</taxon>
        <taxon>Oscillospiraceae incertae sedis</taxon>
        <taxon>Candidatus Caccousia</taxon>
    </lineage>
</organism>
<comment type="caution">
    <text evidence="4">The sequence shown here is derived from an EMBL/GenBank/DDBJ whole genome shotgun (WGS) entry which is preliminary data.</text>
</comment>
<comment type="subcellular location">
    <subcellularLocation>
        <location evidence="1">Cell membrane</location>
    </subcellularLocation>
</comment>
<keyword evidence="1" id="KW-0645">Protease</keyword>
<dbReference type="GO" id="GO:0005886">
    <property type="term" value="C:plasma membrane"/>
    <property type="evidence" value="ECO:0007669"/>
    <property type="project" value="UniProtKB-SubCell"/>
</dbReference>
<feature type="transmembrane region" description="Helical" evidence="3">
    <location>
        <begin position="6"/>
        <end position="28"/>
    </location>
</feature>
<name>A0A9D1APJ5_9FIRM</name>
<dbReference type="GO" id="GO:0004190">
    <property type="term" value="F:aspartic-type endopeptidase activity"/>
    <property type="evidence" value="ECO:0007669"/>
    <property type="project" value="UniProtKB-KW"/>
</dbReference>
<keyword evidence="3" id="KW-1133">Transmembrane helix</keyword>
<comment type="similarity">
    <text evidence="1">Belongs to the peptidase U4 family.</text>
</comment>
<dbReference type="Proteomes" id="UP000824242">
    <property type="component" value="Unassembled WGS sequence"/>
</dbReference>
<dbReference type="PIRSF" id="PIRSF018571">
    <property type="entry name" value="SpoIIGA"/>
    <property type="match status" value="1"/>
</dbReference>
<dbReference type="Pfam" id="PF03419">
    <property type="entry name" value="Peptidase_U4"/>
    <property type="match status" value="1"/>
</dbReference>
<dbReference type="AlphaFoldDB" id="A0A9D1APJ5"/>
<dbReference type="GO" id="GO:0006508">
    <property type="term" value="P:proteolysis"/>
    <property type="evidence" value="ECO:0007669"/>
    <property type="project" value="UniProtKB-KW"/>
</dbReference>
<reference evidence="4" key="2">
    <citation type="journal article" date="2021" name="PeerJ">
        <title>Extensive microbial diversity within the chicken gut microbiome revealed by metagenomics and culture.</title>
        <authorList>
            <person name="Gilroy R."/>
            <person name="Ravi A."/>
            <person name="Getino M."/>
            <person name="Pursley I."/>
            <person name="Horton D.L."/>
            <person name="Alikhan N.F."/>
            <person name="Baker D."/>
            <person name="Gharbi K."/>
            <person name="Hall N."/>
            <person name="Watson M."/>
            <person name="Adriaenssens E.M."/>
            <person name="Foster-Nyarko E."/>
            <person name="Jarju S."/>
            <person name="Secka A."/>
            <person name="Antonio M."/>
            <person name="Oren A."/>
            <person name="Chaudhuri R.R."/>
            <person name="La Ragione R."/>
            <person name="Hildebrand F."/>
            <person name="Pallen M.J."/>
        </authorList>
    </citation>
    <scope>NUCLEOTIDE SEQUENCE</scope>
    <source>
        <strain evidence="4">ChiSxjej1B13-7958</strain>
    </source>
</reference>
<gene>
    <name evidence="4" type="ORF">IAB89_11625</name>
</gene>
<dbReference type="GO" id="GO:0030435">
    <property type="term" value="P:sporulation resulting in formation of a cellular spore"/>
    <property type="evidence" value="ECO:0007669"/>
    <property type="project" value="UniProtKB-KW"/>
</dbReference>
<dbReference type="GO" id="GO:0030436">
    <property type="term" value="P:asexual sporulation"/>
    <property type="evidence" value="ECO:0007669"/>
    <property type="project" value="InterPro"/>
</dbReference>
<dbReference type="InterPro" id="IPR005081">
    <property type="entry name" value="SpoIIGA"/>
</dbReference>
<keyword evidence="1 3" id="KW-0472">Membrane</keyword>